<name>A0A6L2R505_9BACT</name>
<proteinExistence type="predicted"/>
<protein>
    <submittedName>
        <fullName evidence="1">Uncharacterized protein</fullName>
    </submittedName>
</protein>
<gene>
    <name evidence="1" type="ORF">ZNDK_0356</name>
</gene>
<organism evidence="1 2">
    <name type="scientific">Candidatus Desulfovibrio kirbyi</name>
    <dbReference type="NCBI Taxonomy" id="2696086"/>
    <lineage>
        <taxon>Bacteria</taxon>
        <taxon>Pseudomonadati</taxon>
        <taxon>Thermodesulfobacteriota</taxon>
        <taxon>Desulfovibrionia</taxon>
        <taxon>Desulfovibrionales</taxon>
        <taxon>Desulfovibrionaceae</taxon>
        <taxon>Desulfovibrio</taxon>
    </lineage>
</organism>
<evidence type="ECO:0000313" key="1">
    <source>
        <dbReference type="EMBL" id="GFH62585.1"/>
    </source>
</evidence>
<dbReference type="EMBL" id="BLLL01000003">
    <property type="protein sequence ID" value="GFH62585.1"/>
    <property type="molecule type" value="Genomic_DNA"/>
</dbReference>
<accession>A0A6L2R505</accession>
<comment type="caution">
    <text evidence="1">The sequence shown here is derived from an EMBL/GenBank/DDBJ whole genome shotgun (WGS) entry which is preliminary data.</text>
</comment>
<evidence type="ECO:0000313" key="2">
    <source>
        <dbReference type="Proteomes" id="UP000505077"/>
    </source>
</evidence>
<dbReference type="Proteomes" id="UP000505077">
    <property type="component" value="Unassembled WGS sequence"/>
</dbReference>
<dbReference type="AlphaFoldDB" id="A0A6L2R505"/>
<reference evidence="1 2" key="1">
    <citation type="journal article" date="2020" name="ISME J.">
        <title>Parallel Reductive Genome Evolution in Desulfovibrio Ectosymbionts Independently Acquired by Trichonympha Protists in the Termite Gut.</title>
        <authorList>
            <person name="Takeuchi M."/>
            <person name="Kuwahara H."/>
            <person name="Murakami T."/>
            <person name="Takahashi K."/>
            <person name="Kajitani R."/>
            <person name="Toyoda A."/>
            <person name="Itoh T."/>
            <person name="Ohkuma M."/>
            <person name="Hongoh Y."/>
        </authorList>
    </citation>
    <scope>NUCLEOTIDE SEQUENCE [LARGE SCALE GENOMIC DNA]</scope>
    <source>
        <strain evidence="1">ZnDsv-02</strain>
    </source>
</reference>
<sequence>MRYYMIDDLTEDDVQTLTASLKNSSLDSGIDTLFWLPVPREYLSKLQCEHLETCGPYIMGIELLPNALRLELLVRARGRLRCDCVRYAEKELQTYMMTWIDRCLTSLLIDA</sequence>